<feature type="region of interest" description="Disordered" evidence="1">
    <location>
        <begin position="321"/>
        <end position="348"/>
    </location>
</feature>
<proteinExistence type="predicted"/>
<evidence type="ECO:0000313" key="3">
    <source>
        <dbReference type="Proteomes" id="UP000034883"/>
    </source>
</evidence>
<protein>
    <submittedName>
        <fullName evidence="2">Uncharacterized protein</fullName>
    </submittedName>
</protein>
<gene>
    <name evidence="2" type="ORF">DB32_004953</name>
</gene>
<accession>A0A0F6SFZ5</accession>
<dbReference type="EMBL" id="CP011125">
    <property type="protein sequence ID" value="AKF07804.1"/>
    <property type="molecule type" value="Genomic_DNA"/>
</dbReference>
<name>A0A0F6SFZ5_9BACT</name>
<reference evidence="2 3" key="1">
    <citation type="submission" date="2015-03" db="EMBL/GenBank/DDBJ databases">
        <title>Genome assembly of Sandaracinus amylolyticus DSM 53668.</title>
        <authorList>
            <person name="Sharma G."/>
            <person name="Subramanian S."/>
        </authorList>
    </citation>
    <scope>NUCLEOTIDE SEQUENCE [LARGE SCALE GENOMIC DNA]</scope>
    <source>
        <strain evidence="2 3">DSM 53668</strain>
    </source>
</reference>
<dbReference type="AlphaFoldDB" id="A0A0F6SFZ5"/>
<sequence>MGIALACIGLAFGLSRLAGRGRPATALAAAPQGATAVVHVDVPALRASPIWRALADDDAGLERIVEACGFDPLSRVQSVAAFVLGTEAQPFEHLGFVARGDLPREQLVECVQRVVEADGGAIRRVSIEGVPAIASAHGPSRAAFLGGDGIVGGDELVVRELIRVDQGDAPGADTDAALSRLWNRVSGRRELIAAAHVPANWREWLGRIGADVDLDALESVRTIAIGARIERGLGLTIAVEGASPADAGALVDEARARVDALRGDPLIGLSAVGAALRRIELEAHEGIALATLDLDEGQLSSLVQLVRDLLDRRRMAAQRAHEERVIRAPSADESLRASDEGAPTSDAP</sequence>
<organism evidence="2 3">
    <name type="scientific">Sandaracinus amylolyticus</name>
    <dbReference type="NCBI Taxonomy" id="927083"/>
    <lineage>
        <taxon>Bacteria</taxon>
        <taxon>Pseudomonadati</taxon>
        <taxon>Myxococcota</taxon>
        <taxon>Polyangia</taxon>
        <taxon>Polyangiales</taxon>
        <taxon>Sandaracinaceae</taxon>
        <taxon>Sandaracinus</taxon>
    </lineage>
</organism>
<keyword evidence="3" id="KW-1185">Reference proteome</keyword>
<dbReference type="Proteomes" id="UP000034883">
    <property type="component" value="Chromosome"/>
</dbReference>
<dbReference type="STRING" id="927083.DB32_004953"/>
<evidence type="ECO:0000313" key="2">
    <source>
        <dbReference type="EMBL" id="AKF07804.1"/>
    </source>
</evidence>
<evidence type="ECO:0000256" key="1">
    <source>
        <dbReference type="SAM" id="MobiDB-lite"/>
    </source>
</evidence>
<dbReference type="KEGG" id="samy:DB32_004953"/>